<protein>
    <submittedName>
        <fullName evidence="3">DUF4134 family protein</fullName>
    </submittedName>
</protein>
<keyword evidence="1" id="KW-0812">Transmembrane</keyword>
<evidence type="ECO:0000256" key="1">
    <source>
        <dbReference type="SAM" id="Phobius"/>
    </source>
</evidence>
<name>A0A940DQI5_9BACT</name>
<accession>A0A940DQI5</accession>
<dbReference type="EMBL" id="JADILV010000011">
    <property type="protein sequence ID" value="MBO8482825.1"/>
    <property type="molecule type" value="Genomic_DNA"/>
</dbReference>
<keyword evidence="1" id="KW-0472">Membrane</keyword>
<feature type="signal peptide" evidence="2">
    <location>
        <begin position="1"/>
        <end position="25"/>
    </location>
</feature>
<feature type="chain" id="PRO_5037692815" evidence="2">
    <location>
        <begin position="26"/>
        <end position="105"/>
    </location>
</feature>
<feature type="transmembrane region" description="Helical" evidence="1">
    <location>
        <begin position="49"/>
        <end position="69"/>
    </location>
</feature>
<proteinExistence type="predicted"/>
<organism evidence="3 4">
    <name type="scientific">Candidatus Cryptobacteroides avicola</name>
    <dbReference type="NCBI Taxonomy" id="2840757"/>
    <lineage>
        <taxon>Bacteria</taxon>
        <taxon>Pseudomonadati</taxon>
        <taxon>Bacteroidota</taxon>
        <taxon>Bacteroidia</taxon>
        <taxon>Bacteroidales</taxon>
        <taxon>Candidatus Cryptobacteroides</taxon>
    </lineage>
</organism>
<keyword evidence="2" id="KW-0732">Signal</keyword>
<reference evidence="3" key="1">
    <citation type="submission" date="2020-10" db="EMBL/GenBank/DDBJ databases">
        <authorList>
            <person name="Gilroy R."/>
        </authorList>
    </citation>
    <scope>NUCLEOTIDE SEQUENCE</scope>
    <source>
        <strain evidence="3">G3-8215</strain>
    </source>
</reference>
<evidence type="ECO:0000313" key="4">
    <source>
        <dbReference type="Proteomes" id="UP000725002"/>
    </source>
</evidence>
<sequence length="105" mass="11409">MKRLQKPGRTVLPVLLFLSQGAAYAQMISSDSFLSSVESTLKSSSNSIANIVSIIIGLVGIVMLAWQWFRYNKGEQQTNDSLVKIGGGLVIVVILFQIIKAALLI</sequence>
<keyword evidence="1" id="KW-1133">Transmembrane helix</keyword>
<evidence type="ECO:0000313" key="3">
    <source>
        <dbReference type="EMBL" id="MBO8482825.1"/>
    </source>
</evidence>
<comment type="caution">
    <text evidence="3">The sequence shown here is derived from an EMBL/GenBank/DDBJ whole genome shotgun (WGS) entry which is preliminary data.</text>
</comment>
<reference evidence="3" key="2">
    <citation type="journal article" date="2021" name="PeerJ">
        <title>Extensive microbial diversity within the chicken gut microbiome revealed by metagenomics and culture.</title>
        <authorList>
            <person name="Gilroy R."/>
            <person name="Ravi A."/>
            <person name="Getino M."/>
            <person name="Pursley I."/>
            <person name="Horton D.L."/>
            <person name="Alikhan N.F."/>
            <person name="Baker D."/>
            <person name="Gharbi K."/>
            <person name="Hall N."/>
            <person name="Watson M."/>
            <person name="Adriaenssens E.M."/>
            <person name="Foster-Nyarko E."/>
            <person name="Jarju S."/>
            <person name="Secka A."/>
            <person name="Antonio M."/>
            <person name="Oren A."/>
            <person name="Chaudhuri R.R."/>
            <person name="La Ragione R."/>
            <person name="Hildebrand F."/>
            <person name="Pallen M.J."/>
        </authorList>
    </citation>
    <scope>NUCLEOTIDE SEQUENCE</scope>
    <source>
        <strain evidence="3">G3-8215</strain>
    </source>
</reference>
<gene>
    <name evidence="3" type="ORF">IAB75_01715</name>
</gene>
<feature type="transmembrane region" description="Helical" evidence="1">
    <location>
        <begin position="81"/>
        <end position="99"/>
    </location>
</feature>
<dbReference type="AlphaFoldDB" id="A0A940DQI5"/>
<dbReference type="Proteomes" id="UP000725002">
    <property type="component" value="Unassembled WGS sequence"/>
</dbReference>
<evidence type="ECO:0000256" key="2">
    <source>
        <dbReference type="SAM" id="SignalP"/>
    </source>
</evidence>